<dbReference type="PANTHER" id="PTHR44858">
    <property type="entry name" value="TETRATRICOPEPTIDE REPEAT PROTEIN 6"/>
    <property type="match status" value="1"/>
</dbReference>
<dbReference type="SUPFAM" id="SSF48452">
    <property type="entry name" value="TPR-like"/>
    <property type="match status" value="1"/>
</dbReference>
<dbReference type="PANTHER" id="PTHR44858:SF1">
    <property type="entry name" value="UDP-N-ACETYLGLUCOSAMINE--PEPTIDE N-ACETYLGLUCOSAMINYLTRANSFERASE SPINDLY-RELATED"/>
    <property type="match status" value="1"/>
</dbReference>
<dbReference type="Proteomes" id="UP000051681">
    <property type="component" value="Unassembled WGS sequence"/>
</dbReference>
<keyword evidence="4" id="KW-0808">Transferase</keyword>
<evidence type="ECO:0000256" key="2">
    <source>
        <dbReference type="ARBA" id="ARBA00022803"/>
    </source>
</evidence>
<organism evidence="4 5">
    <name type="scientific">Thalassovita mediterranea</name>
    <dbReference type="NCBI Taxonomy" id="340021"/>
    <lineage>
        <taxon>Bacteria</taxon>
        <taxon>Pseudomonadati</taxon>
        <taxon>Pseudomonadota</taxon>
        <taxon>Alphaproteobacteria</taxon>
        <taxon>Rhodobacterales</taxon>
        <taxon>Roseobacteraceae</taxon>
        <taxon>Thalassovita</taxon>
    </lineage>
</organism>
<name>A0A0P1GNV0_9RHOB</name>
<keyword evidence="2 3" id="KW-0802">TPR repeat</keyword>
<feature type="repeat" description="TPR" evidence="3">
    <location>
        <begin position="77"/>
        <end position="110"/>
    </location>
</feature>
<dbReference type="PROSITE" id="PS50005">
    <property type="entry name" value="TPR"/>
    <property type="match status" value="1"/>
</dbReference>
<evidence type="ECO:0000313" key="4">
    <source>
        <dbReference type="EMBL" id="CUH83956.1"/>
    </source>
</evidence>
<evidence type="ECO:0000256" key="1">
    <source>
        <dbReference type="ARBA" id="ARBA00022737"/>
    </source>
</evidence>
<evidence type="ECO:0000256" key="3">
    <source>
        <dbReference type="PROSITE-ProRule" id="PRU00339"/>
    </source>
</evidence>
<dbReference type="EMBL" id="CYSF01000006">
    <property type="protein sequence ID" value="CUH83956.1"/>
    <property type="molecule type" value="Genomic_DNA"/>
</dbReference>
<sequence>MADHGDQIAALLNQARVAPDARSGQLISNEMWALWAKAPDEVAQAILDRGMSKRASYDFIGAKADFDALVSYCPDYAEGYNQRAFVLFLTQDYEAALADLDRALERSPTHVAALAGKALTLMGLNRLAEGQVLLRQALALNPWLPERSMLLPQGTPDKDTDL</sequence>
<dbReference type="InterPro" id="IPR011990">
    <property type="entry name" value="TPR-like_helical_dom_sf"/>
</dbReference>
<evidence type="ECO:0000313" key="5">
    <source>
        <dbReference type="Proteomes" id="UP000051681"/>
    </source>
</evidence>
<keyword evidence="1" id="KW-0677">Repeat</keyword>
<dbReference type="InterPro" id="IPR050498">
    <property type="entry name" value="Ycf3"/>
</dbReference>
<keyword evidence="5" id="KW-1185">Reference proteome</keyword>
<protein>
    <submittedName>
        <fullName evidence="4">Putative O-linked N-acetylglucosamine transferase, SPINDLY family</fullName>
    </submittedName>
</protein>
<dbReference type="Pfam" id="PF14559">
    <property type="entry name" value="TPR_19"/>
    <property type="match status" value="1"/>
</dbReference>
<dbReference type="RefSeq" id="WP_327192073.1">
    <property type="nucleotide sequence ID" value="NZ_FTNX01000001.1"/>
</dbReference>
<dbReference type="GO" id="GO:0016740">
    <property type="term" value="F:transferase activity"/>
    <property type="evidence" value="ECO:0007669"/>
    <property type="project" value="UniProtKB-KW"/>
</dbReference>
<gene>
    <name evidence="4" type="ORF">TM5383_01161</name>
</gene>
<proteinExistence type="predicted"/>
<reference evidence="4 5" key="1">
    <citation type="submission" date="2015-09" db="EMBL/GenBank/DDBJ databases">
        <authorList>
            <consortium name="Swine Surveillance"/>
        </authorList>
    </citation>
    <scope>NUCLEOTIDE SEQUENCE [LARGE SCALE GENOMIC DNA]</scope>
    <source>
        <strain evidence="4 5">CECT 8383</strain>
    </source>
</reference>
<accession>A0A0P1GNV0</accession>
<dbReference type="Gene3D" id="1.25.40.10">
    <property type="entry name" value="Tetratricopeptide repeat domain"/>
    <property type="match status" value="1"/>
</dbReference>
<dbReference type="AlphaFoldDB" id="A0A0P1GNV0"/>
<dbReference type="SMART" id="SM00028">
    <property type="entry name" value="TPR"/>
    <property type="match status" value="3"/>
</dbReference>
<dbReference type="STRING" id="340021.TM5383_01161"/>
<dbReference type="InterPro" id="IPR019734">
    <property type="entry name" value="TPR_rpt"/>
</dbReference>